<dbReference type="EMBL" id="CADEPI010000319">
    <property type="protein sequence ID" value="CAB3383694.1"/>
    <property type="molecule type" value="Genomic_DNA"/>
</dbReference>
<name>A0A8S1DUX6_9INSE</name>
<keyword evidence="1" id="KW-0472">Membrane</keyword>
<keyword evidence="1" id="KW-1133">Transmembrane helix</keyword>
<evidence type="ECO:0000313" key="3">
    <source>
        <dbReference type="Proteomes" id="UP000494165"/>
    </source>
</evidence>
<dbReference type="Proteomes" id="UP000494165">
    <property type="component" value="Unassembled WGS sequence"/>
</dbReference>
<keyword evidence="1" id="KW-0812">Transmembrane</keyword>
<proteinExistence type="predicted"/>
<protein>
    <submittedName>
        <fullName evidence="2">Uncharacterized protein</fullName>
    </submittedName>
</protein>
<feature type="transmembrane region" description="Helical" evidence="1">
    <location>
        <begin position="57"/>
        <end position="79"/>
    </location>
</feature>
<gene>
    <name evidence="2" type="ORF">CLODIP_2_CD00405</name>
</gene>
<evidence type="ECO:0000313" key="2">
    <source>
        <dbReference type="EMBL" id="CAB3383694.1"/>
    </source>
</evidence>
<comment type="caution">
    <text evidence="2">The sequence shown here is derived from an EMBL/GenBank/DDBJ whole genome shotgun (WGS) entry which is preliminary data.</text>
</comment>
<evidence type="ECO:0000256" key="1">
    <source>
        <dbReference type="SAM" id="Phobius"/>
    </source>
</evidence>
<sequence length="168" mass="18715">MSRQVLMIDCSLPANTIRAHSCANIRARRTAQPAHLVFCRNPAFPLCFRAMGPKMKYATLITIYILSIAVVTIGVSHLISQLTQNDPMPQLGKLETDCDCSVNNATRPDRWVIYSIRRLAAQSSLNQVLLSIAASFAVVSFFGLILVMKIYPGYVHFLLHLQNKNQPA</sequence>
<dbReference type="AlphaFoldDB" id="A0A8S1DUX6"/>
<organism evidence="2 3">
    <name type="scientific">Cloeon dipterum</name>
    <dbReference type="NCBI Taxonomy" id="197152"/>
    <lineage>
        <taxon>Eukaryota</taxon>
        <taxon>Metazoa</taxon>
        <taxon>Ecdysozoa</taxon>
        <taxon>Arthropoda</taxon>
        <taxon>Hexapoda</taxon>
        <taxon>Insecta</taxon>
        <taxon>Pterygota</taxon>
        <taxon>Palaeoptera</taxon>
        <taxon>Ephemeroptera</taxon>
        <taxon>Pisciforma</taxon>
        <taxon>Baetidae</taxon>
        <taxon>Cloeon</taxon>
    </lineage>
</organism>
<feature type="transmembrane region" description="Helical" evidence="1">
    <location>
        <begin position="128"/>
        <end position="148"/>
    </location>
</feature>
<accession>A0A8S1DUX6</accession>
<reference evidence="2 3" key="1">
    <citation type="submission" date="2020-04" db="EMBL/GenBank/DDBJ databases">
        <authorList>
            <person name="Alioto T."/>
            <person name="Alioto T."/>
            <person name="Gomez Garrido J."/>
        </authorList>
    </citation>
    <scope>NUCLEOTIDE SEQUENCE [LARGE SCALE GENOMIC DNA]</scope>
</reference>
<keyword evidence="3" id="KW-1185">Reference proteome</keyword>